<keyword evidence="2" id="KW-0732">Signal</keyword>
<proteinExistence type="predicted"/>
<protein>
    <submittedName>
        <fullName evidence="3">Uncharacterized protein</fullName>
    </submittedName>
</protein>
<name>A0A4P7NRI8_PYROR</name>
<evidence type="ECO:0000256" key="2">
    <source>
        <dbReference type="SAM" id="SignalP"/>
    </source>
</evidence>
<evidence type="ECO:0000256" key="1">
    <source>
        <dbReference type="SAM" id="MobiDB-lite"/>
    </source>
</evidence>
<dbReference type="Proteomes" id="UP000294847">
    <property type="component" value="Chromosome 6"/>
</dbReference>
<feature type="region of interest" description="Disordered" evidence="1">
    <location>
        <begin position="80"/>
        <end position="102"/>
    </location>
</feature>
<accession>A0A4P7NRI8</accession>
<evidence type="ECO:0000313" key="4">
    <source>
        <dbReference type="Proteomes" id="UP000294847"/>
    </source>
</evidence>
<gene>
    <name evidence="3" type="ORF">PoMZ_06755</name>
</gene>
<dbReference type="AlphaFoldDB" id="A0A4P7NRI8"/>
<reference evidence="3 4" key="1">
    <citation type="journal article" date="2019" name="Mol. Biol. Evol.">
        <title>Blast fungal genomes show frequent chromosomal changes, gene gains and losses, and effector gene turnover.</title>
        <authorList>
            <person name="Gomez Luciano L.B."/>
            <person name="Jason Tsai I."/>
            <person name="Chuma I."/>
            <person name="Tosa Y."/>
            <person name="Chen Y.H."/>
            <person name="Li J.Y."/>
            <person name="Li M.Y."/>
            <person name="Jade Lu M.Y."/>
            <person name="Nakayashiki H."/>
            <person name="Li W.H."/>
        </authorList>
    </citation>
    <scope>NUCLEOTIDE SEQUENCE [LARGE SCALE GENOMIC DNA]</scope>
    <source>
        <strain evidence="3">MZ5-1-6</strain>
    </source>
</reference>
<sequence length="156" mass="17506">MRIQTVCTVIIAPLALVPNVYASAVPTNPPDVPTNSPDVPTKPPGRISNTAAGFVNFFKKKASSSTPPPAECEYTVYRNQETDARRRKHSQEGTYSFSHHGKAAKNSKQNIYGVKVRFDRECQPHYSSKNQIAVIPGIHNEDVIQVDWERFDLHMR</sequence>
<feature type="signal peptide" evidence="2">
    <location>
        <begin position="1"/>
        <end position="22"/>
    </location>
</feature>
<organism evidence="3 4">
    <name type="scientific">Pyricularia oryzae</name>
    <name type="common">Rice blast fungus</name>
    <name type="synonym">Magnaporthe oryzae</name>
    <dbReference type="NCBI Taxonomy" id="318829"/>
    <lineage>
        <taxon>Eukaryota</taxon>
        <taxon>Fungi</taxon>
        <taxon>Dikarya</taxon>
        <taxon>Ascomycota</taxon>
        <taxon>Pezizomycotina</taxon>
        <taxon>Sordariomycetes</taxon>
        <taxon>Sordariomycetidae</taxon>
        <taxon>Magnaporthales</taxon>
        <taxon>Pyriculariaceae</taxon>
        <taxon>Pyricularia</taxon>
    </lineage>
</organism>
<feature type="chain" id="PRO_5043557081" evidence="2">
    <location>
        <begin position="23"/>
        <end position="156"/>
    </location>
</feature>
<dbReference type="EMBL" id="CP034209">
    <property type="protein sequence ID" value="QBZ65051.1"/>
    <property type="molecule type" value="Genomic_DNA"/>
</dbReference>
<evidence type="ECO:0000313" key="3">
    <source>
        <dbReference type="EMBL" id="QBZ65051.1"/>
    </source>
</evidence>